<gene>
    <name evidence="10" type="ORF">COCSUDRAFT_65347</name>
</gene>
<keyword evidence="3" id="KW-1003">Cell membrane</keyword>
<keyword evidence="6" id="KW-0406">Ion transport</keyword>
<sequence length="474" mass="53334">MSRLNHHALFEDHVVTAADWYHLRSWRRHLPDLTWVTVLSGFWLWVVYFALIAVLIGLYHTVLVPRGAPDWPPKNVASVLYQPFAITSFALALLMVFRTNSSYARWWEARTVWGQVFNVTRNLVRQADAWFGEEDVAAFQMLVRWCAAAGYILQAHLCTAKLGPEAEGLLHPEELKLLASWEHRPICAGQVLSSIVASAVKDSQLRAAMDDQIATYINDAGACERIQRTCIPFCYTRHTSRFLILWLTFLPFALWEICGWASPVAEAVLAFLLMGVENIGIQIEEPFHVLPMHSYCAVIAKNALEVARERKGLDLFVEEALRRELCMEPLGKLENGGAGADSNVFVRPSGAAGVSHKASPRPTNPSLRVRCQSHRHNADPSLHEARGVFQMVPQRGEATLLDARDALETCSALNDASSKEACYATFGCDGRRVEKYFGAVEVLETAWEQVKEEEVEDDDEFVEENLSPWPWDGR</sequence>
<dbReference type="AlphaFoldDB" id="I0Z1A1"/>
<organism evidence="10 11">
    <name type="scientific">Coccomyxa subellipsoidea (strain C-169)</name>
    <name type="common">Green microalga</name>
    <dbReference type="NCBI Taxonomy" id="574566"/>
    <lineage>
        <taxon>Eukaryota</taxon>
        <taxon>Viridiplantae</taxon>
        <taxon>Chlorophyta</taxon>
        <taxon>core chlorophytes</taxon>
        <taxon>Trebouxiophyceae</taxon>
        <taxon>Trebouxiophyceae incertae sedis</taxon>
        <taxon>Coccomyxaceae</taxon>
        <taxon>Coccomyxa</taxon>
        <taxon>Coccomyxa subellipsoidea</taxon>
    </lineage>
</organism>
<dbReference type="EMBL" id="AGSI01000005">
    <property type="protein sequence ID" value="EIE24420.1"/>
    <property type="molecule type" value="Genomic_DNA"/>
</dbReference>
<name>I0Z1A1_COCSC</name>
<dbReference type="Pfam" id="PF25539">
    <property type="entry name" value="Bestrophin_2"/>
    <property type="match status" value="1"/>
</dbReference>
<dbReference type="RefSeq" id="XP_005648964.1">
    <property type="nucleotide sequence ID" value="XM_005648907.1"/>
</dbReference>
<keyword evidence="11" id="KW-1185">Reference proteome</keyword>
<evidence type="ECO:0000256" key="7">
    <source>
        <dbReference type="ARBA" id="ARBA00023136"/>
    </source>
</evidence>
<dbReference type="GO" id="GO:0005886">
    <property type="term" value="C:plasma membrane"/>
    <property type="evidence" value="ECO:0007669"/>
    <property type="project" value="UniProtKB-SubCell"/>
</dbReference>
<evidence type="ECO:0000256" key="8">
    <source>
        <dbReference type="SAM" id="MobiDB-lite"/>
    </source>
</evidence>
<evidence type="ECO:0000313" key="10">
    <source>
        <dbReference type="EMBL" id="EIE24420.1"/>
    </source>
</evidence>
<evidence type="ECO:0000256" key="4">
    <source>
        <dbReference type="ARBA" id="ARBA00022692"/>
    </source>
</evidence>
<dbReference type="GO" id="GO:0005254">
    <property type="term" value="F:chloride channel activity"/>
    <property type="evidence" value="ECO:0007669"/>
    <property type="project" value="InterPro"/>
</dbReference>
<dbReference type="OrthoDB" id="506538at2759"/>
<dbReference type="Proteomes" id="UP000007264">
    <property type="component" value="Unassembled WGS sequence"/>
</dbReference>
<dbReference type="PANTHER" id="PTHR33281:SF19">
    <property type="entry name" value="VOLTAGE-DEPENDENT ANION CHANNEL-FORMING PROTEIN YNEE"/>
    <property type="match status" value="1"/>
</dbReference>
<reference evidence="10 11" key="1">
    <citation type="journal article" date="2012" name="Genome Biol.">
        <title>The genome of the polar eukaryotic microalga coccomyxa subellipsoidea reveals traits of cold adaptation.</title>
        <authorList>
            <person name="Blanc G."/>
            <person name="Agarkova I."/>
            <person name="Grimwood J."/>
            <person name="Kuo A."/>
            <person name="Brueggeman A."/>
            <person name="Dunigan D."/>
            <person name="Gurnon J."/>
            <person name="Ladunga I."/>
            <person name="Lindquist E."/>
            <person name="Lucas S."/>
            <person name="Pangilinan J."/>
            <person name="Proschold T."/>
            <person name="Salamov A."/>
            <person name="Schmutz J."/>
            <person name="Weeks D."/>
            <person name="Yamada T."/>
            <person name="Claverie J.M."/>
            <person name="Grigoriev I."/>
            <person name="Van Etten J."/>
            <person name="Lomsadze A."/>
            <person name="Borodovsky M."/>
        </authorList>
    </citation>
    <scope>NUCLEOTIDE SEQUENCE [LARGE SCALE GENOMIC DNA]</scope>
    <source>
        <strain evidence="10 11">C-169</strain>
    </source>
</reference>
<keyword evidence="2" id="KW-0813">Transport</keyword>
<keyword evidence="4 9" id="KW-0812">Transmembrane</keyword>
<evidence type="ECO:0000256" key="3">
    <source>
        <dbReference type="ARBA" id="ARBA00022475"/>
    </source>
</evidence>
<keyword evidence="5 9" id="KW-1133">Transmembrane helix</keyword>
<evidence type="ECO:0000256" key="2">
    <source>
        <dbReference type="ARBA" id="ARBA00022448"/>
    </source>
</evidence>
<comment type="subcellular location">
    <subcellularLocation>
        <location evidence="1">Cell membrane</location>
        <topology evidence="1">Multi-pass membrane protein</topology>
    </subcellularLocation>
</comment>
<evidence type="ECO:0000256" key="9">
    <source>
        <dbReference type="SAM" id="Phobius"/>
    </source>
</evidence>
<evidence type="ECO:0000313" key="11">
    <source>
        <dbReference type="Proteomes" id="UP000007264"/>
    </source>
</evidence>
<keyword evidence="7 9" id="KW-0472">Membrane</keyword>
<dbReference type="eggNOG" id="ENOG502QSQE">
    <property type="taxonomic scope" value="Eukaryota"/>
</dbReference>
<dbReference type="InterPro" id="IPR044669">
    <property type="entry name" value="YneE/VCCN1/2-like"/>
</dbReference>
<dbReference type="KEGG" id="csl:COCSUDRAFT_65347"/>
<feature type="transmembrane region" description="Helical" evidence="9">
    <location>
        <begin position="242"/>
        <end position="262"/>
    </location>
</feature>
<evidence type="ECO:0000256" key="5">
    <source>
        <dbReference type="ARBA" id="ARBA00022989"/>
    </source>
</evidence>
<comment type="caution">
    <text evidence="10">The sequence shown here is derived from an EMBL/GenBank/DDBJ whole genome shotgun (WGS) entry which is preliminary data.</text>
</comment>
<feature type="transmembrane region" description="Helical" evidence="9">
    <location>
        <begin position="79"/>
        <end position="97"/>
    </location>
</feature>
<dbReference type="STRING" id="574566.I0Z1A1"/>
<feature type="compositionally biased region" description="Acidic residues" evidence="8">
    <location>
        <begin position="451"/>
        <end position="463"/>
    </location>
</feature>
<dbReference type="GeneID" id="17042422"/>
<dbReference type="PANTHER" id="PTHR33281">
    <property type="entry name" value="UPF0187 PROTEIN YNEE"/>
    <property type="match status" value="1"/>
</dbReference>
<feature type="transmembrane region" description="Helical" evidence="9">
    <location>
        <begin position="33"/>
        <end position="59"/>
    </location>
</feature>
<protein>
    <submittedName>
        <fullName evidence="10">UPF0187-domain-containing protein</fullName>
    </submittedName>
</protein>
<evidence type="ECO:0000256" key="6">
    <source>
        <dbReference type="ARBA" id="ARBA00023065"/>
    </source>
</evidence>
<accession>I0Z1A1</accession>
<feature type="region of interest" description="Disordered" evidence="8">
    <location>
        <begin position="451"/>
        <end position="474"/>
    </location>
</feature>
<evidence type="ECO:0000256" key="1">
    <source>
        <dbReference type="ARBA" id="ARBA00004651"/>
    </source>
</evidence>
<proteinExistence type="predicted"/>